<feature type="domain" description="PH" evidence="1">
    <location>
        <begin position="218"/>
        <end position="294"/>
    </location>
</feature>
<dbReference type="InterPro" id="IPR057836">
    <property type="entry name" value="EF-hand_SWAP70_N"/>
</dbReference>
<proteinExistence type="predicted"/>
<dbReference type="Pfam" id="PF25530">
    <property type="entry name" value="EF-hand_SWAP70_N"/>
    <property type="match status" value="1"/>
</dbReference>
<dbReference type="PANTHER" id="PTHR14383:SF5">
    <property type="entry name" value="RUN DOMAIN-CONTAINING PROTEIN"/>
    <property type="match status" value="1"/>
</dbReference>
<dbReference type="AlphaFoldDB" id="A0AAW1V4C0"/>
<dbReference type="GO" id="GO:0005737">
    <property type="term" value="C:cytoplasm"/>
    <property type="evidence" value="ECO:0007669"/>
    <property type="project" value="TreeGrafter"/>
</dbReference>
<dbReference type="GO" id="GO:0005634">
    <property type="term" value="C:nucleus"/>
    <property type="evidence" value="ECO:0007669"/>
    <property type="project" value="TreeGrafter"/>
</dbReference>
<dbReference type="EMBL" id="JARQZJ010000121">
    <property type="protein sequence ID" value="KAK9887964.1"/>
    <property type="molecule type" value="Genomic_DNA"/>
</dbReference>
<gene>
    <name evidence="2" type="ORF">WA026_000256</name>
</gene>
<name>A0AAW1V4C0_9CUCU</name>
<protein>
    <recommendedName>
        <fullName evidence="1">PH domain-containing protein</fullName>
    </recommendedName>
</protein>
<dbReference type="PANTHER" id="PTHR14383">
    <property type="entry name" value="SWAP-70 RECOMBINASE"/>
    <property type="match status" value="1"/>
</dbReference>
<dbReference type="SUPFAM" id="SSF50729">
    <property type="entry name" value="PH domain-like"/>
    <property type="match status" value="1"/>
</dbReference>
<evidence type="ECO:0000313" key="2">
    <source>
        <dbReference type="EMBL" id="KAK9887964.1"/>
    </source>
</evidence>
<organism evidence="2 3">
    <name type="scientific">Henosepilachna vigintioctopunctata</name>
    <dbReference type="NCBI Taxonomy" id="420089"/>
    <lineage>
        <taxon>Eukaryota</taxon>
        <taxon>Metazoa</taxon>
        <taxon>Ecdysozoa</taxon>
        <taxon>Arthropoda</taxon>
        <taxon>Hexapoda</taxon>
        <taxon>Insecta</taxon>
        <taxon>Pterygota</taxon>
        <taxon>Neoptera</taxon>
        <taxon>Endopterygota</taxon>
        <taxon>Coleoptera</taxon>
        <taxon>Polyphaga</taxon>
        <taxon>Cucujiformia</taxon>
        <taxon>Coccinelloidea</taxon>
        <taxon>Coccinellidae</taxon>
        <taxon>Epilachninae</taxon>
        <taxon>Epilachnini</taxon>
        <taxon>Henosepilachna</taxon>
    </lineage>
</organism>
<dbReference type="InterPro" id="IPR011993">
    <property type="entry name" value="PH-like_dom_sf"/>
</dbReference>
<evidence type="ECO:0000313" key="3">
    <source>
        <dbReference type="Proteomes" id="UP001431783"/>
    </source>
</evidence>
<dbReference type="PROSITE" id="PS50003">
    <property type="entry name" value="PH_DOMAIN"/>
    <property type="match status" value="1"/>
</dbReference>
<dbReference type="Gene3D" id="2.30.29.30">
    <property type="entry name" value="Pleckstrin-homology domain (PH domain)/Phosphotyrosine-binding domain (PTB)"/>
    <property type="match status" value="1"/>
</dbReference>
<evidence type="ECO:0000259" key="1">
    <source>
        <dbReference type="PROSITE" id="PS50003"/>
    </source>
</evidence>
<dbReference type="InterPro" id="IPR001849">
    <property type="entry name" value="PH_domain"/>
</dbReference>
<sequence length="294" mass="33671">MAVLLENTTNTVWQAFVSLQQDDSGFVHKSKLKVLTANIGTVLDLYGVEKGIEHFRDSHSLNFIQFKFYLQREVFASLPDKLSLPDLRNYESSIADICWLVCRKKFTERKNAILKETSLFKIFRIFSVLAELIPDSKDENTYQVLLHPSEARLVAQNVATSLGCHFDDEDFINLIVPIGSIRLSAFIALLESKCLNGIVDELAISEAITDIHQTIVEDVLKKGYLTKKGYIFPTMREYWFVLRPSELSYFKSRSEKKNVVLCPLNLVVEWKAELVTELHSVPQREHSSLVQQII</sequence>
<accession>A0AAW1V4C0</accession>
<dbReference type="Proteomes" id="UP001431783">
    <property type="component" value="Unassembled WGS sequence"/>
</dbReference>
<reference evidence="2 3" key="1">
    <citation type="submission" date="2023-03" db="EMBL/GenBank/DDBJ databases">
        <title>Genome insight into feeding habits of ladybird beetles.</title>
        <authorList>
            <person name="Li H.-S."/>
            <person name="Huang Y.-H."/>
            <person name="Pang H."/>
        </authorList>
    </citation>
    <scope>NUCLEOTIDE SEQUENCE [LARGE SCALE GENOMIC DNA]</scope>
    <source>
        <strain evidence="2">SYSU_2023b</strain>
        <tissue evidence="2">Whole body</tissue>
    </source>
</reference>
<comment type="caution">
    <text evidence="2">The sequence shown here is derived from an EMBL/GenBank/DDBJ whole genome shotgun (WGS) entry which is preliminary data.</text>
</comment>
<keyword evidence="3" id="KW-1185">Reference proteome</keyword>